<dbReference type="PANTHER" id="PTHR12059">
    <property type="entry name" value="RIBOSOMAL PROTEIN L23-RELATED"/>
    <property type="match status" value="1"/>
</dbReference>
<dbReference type="InterPro" id="IPR013025">
    <property type="entry name" value="Ribosomal_uL23-like"/>
</dbReference>
<dbReference type="PANTHER" id="PTHR12059:SF5">
    <property type="entry name" value="LARGE RIBOSOMAL SUBUNIT PROTEIN UL23M"/>
    <property type="match status" value="1"/>
</dbReference>
<evidence type="ECO:0000256" key="5">
    <source>
        <dbReference type="SAM" id="MobiDB-lite"/>
    </source>
</evidence>
<keyword evidence="3" id="KW-0687">Ribonucleoprotein</keyword>
<dbReference type="Pfam" id="PF00276">
    <property type="entry name" value="Ribosomal_L23"/>
    <property type="match status" value="1"/>
</dbReference>
<organism evidence="6 7">
    <name type="scientific">Candida viswanathii</name>
    <dbReference type="NCBI Taxonomy" id="5486"/>
    <lineage>
        <taxon>Eukaryota</taxon>
        <taxon>Fungi</taxon>
        <taxon>Dikarya</taxon>
        <taxon>Ascomycota</taxon>
        <taxon>Saccharomycotina</taxon>
        <taxon>Pichiomycetes</taxon>
        <taxon>Debaryomycetaceae</taxon>
        <taxon>Candida/Lodderomyces clade</taxon>
        <taxon>Candida</taxon>
    </lineage>
</organism>
<dbReference type="Proteomes" id="UP000253472">
    <property type="component" value="Unassembled WGS sequence"/>
</dbReference>
<evidence type="ECO:0000313" key="6">
    <source>
        <dbReference type="EMBL" id="RCK60607.1"/>
    </source>
</evidence>
<dbReference type="GO" id="GO:0032543">
    <property type="term" value="P:mitochondrial translation"/>
    <property type="evidence" value="ECO:0007669"/>
    <property type="project" value="TreeGrafter"/>
</dbReference>
<dbReference type="SUPFAM" id="SSF54189">
    <property type="entry name" value="Ribosomal proteins S24e, L23 and L15e"/>
    <property type="match status" value="1"/>
</dbReference>
<evidence type="ECO:0000313" key="7">
    <source>
        <dbReference type="Proteomes" id="UP000253472"/>
    </source>
</evidence>
<evidence type="ECO:0000256" key="2">
    <source>
        <dbReference type="ARBA" id="ARBA00022980"/>
    </source>
</evidence>
<evidence type="ECO:0000256" key="1">
    <source>
        <dbReference type="ARBA" id="ARBA00006700"/>
    </source>
</evidence>
<dbReference type="InterPro" id="IPR012678">
    <property type="entry name" value="Ribosomal_uL23/eL15/eS24_sf"/>
</dbReference>
<dbReference type="OrthoDB" id="275582at2759"/>
<protein>
    <recommendedName>
        <fullName evidence="4">Large ribosomal subunit protein uL23m</fullName>
    </recommendedName>
</protein>
<dbReference type="AlphaFoldDB" id="A0A367Y445"/>
<sequence>MESSSRSVVSSMMKVLTRSLHYKPLPPSKYPQVNVKDVELHPKKNKDRKQREPIIAQSRTKTLFPSAELAKKYIEAGKPVPRRFRDRMTPARAREQFKEFQEKLESEEPHFTIGGNKVYFPQGRICLLRPNAKHTPYQAKFLVPKSMNRMDLRDYLWHIYGLRALNVTVQLQPAKWKRGPMDNGRYRGPQLKKMTVDMAEPFVWPDVDQASVERAESRRLSAMEIVDHNTAVGSDVKKPLTAHDGLYVEKVVPQKLIPHQVSRTARKEIREYKKLLGTKDNRQLLAQFLGL</sequence>
<keyword evidence="7" id="KW-1185">Reference proteome</keyword>
<dbReference type="GO" id="GO:0003735">
    <property type="term" value="F:structural constituent of ribosome"/>
    <property type="evidence" value="ECO:0007669"/>
    <property type="project" value="InterPro"/>
</dbReference>
<dbReference type="STRING" id="5486.A0A367Y445"/>
<proteinExistence type="inferred from homology"/>
<dbReference type="FunFam" id="3.30.70.330:FF:000614">
    <property type="entry name" value="Mrp20p"/>
    <property type="match status" value="1"/>
</dbReference>
<evidence type="ECO:0000256" key="4">
    <source>
        <dbReference type="ARBA" id="ARBA00039977"/>
    </source>
</evidence>
<comment type="caution">
    <text evidence="6">The sequence shown here is derived from an EMBL/GenBank/DDBJ whole genome shotgun (WGS) entry which is preliminary data.</text>
</comment>
<gene>
    <name evidence="6" type="primary">MRP20_1</name>
    <name evidence="6" type="ORF">Cantr_08597</name>
</gene>
<reference evidence="6 7" key="1">
    <citation type="submission" date="2018-06" db="EMBL/GenBank/DDBJ databases">
        <title>Whole genome sequencing of Candida tropicalis (genome annotated by CSBL at Korea University).</title>
        <authorList>
            <person name="Ahn J."/>
        </authorList>
    </citation>
    <scope>NUCLEOTIDE SEQUENCE [LARGE SCALE GENOMIC DNA]</scope>
    <source>
        <strain evidence="6 7">ATCC 20962</strain>
    </source>
</reference>
<feature type="region of interest" description="Disordered" evidence="5">
    <location>
        <begin position="20"/>
        <end position="53"/>
    </location>
</feature>
<accession>A0A367Y445</accession>
<keyword evidence="2 6" id="KW-0689">Ribosomal protein</keyword>
<dbReference type="Gene3D" id="3.30.70.330">
    <property type="match status" value="1"/>
</dbReference>
<dbReference type="GO" id="GO:0005762">
    <property type="term" value="C:mitochondrial large ribosomal subunit"/>
    <property type="evidence" value="ECO:0007669"/>
    <property type="project" value="TreeGrafter"/>
</dbReference>
<dbReference type="EMBL" id="QLNQ01000026">
    <property type="protein sequence ID" value="RCK60607.1"/>
    <property type="molecule type" value="Genomic_DNA"/>
</dbReference>
<name>A0A367Y445_9ASCO</name>
<comment type="similarity">
    <text evidence="1">Belongs to the universal ribosomal protein uL23 family.</text>
</comment>
<evidence type="ECO:0000256" key="3">
    <source>
        <dbReference type="ARBA" id="ARBA00023274"/>
    </source>
</evidence>
<dbReference type="InterPro" id="IPR012677">
    <property type="entry name" value="Nucleotide-bd_a/b_plait_sf"/>
</dbReference>